<dbReference type="EMBL" id="GBXM01091670">
    <property type="protein sequence ID" value="JAH16907.1"/>
    <property type="molecule type" value="Transcribed_RNA"/>
</dbReference>
<proteinExistence type="predicted"/>
<evidence type="ECO:0000313" key="1">
    <source>
        <dbReference type="EMBL" id="JAH16907.1"/>
    </source>
</evidence>
<reference evidence="1" key="2">
    <citation type="journal article" date="2015" name="Fish Shellfish Immunol.">
        <title>Early steps in the European eel (Anguilla anguilla)-Vibrio vulnificus interaction in the gills: Role of the RtxA13 toxin.</title>
        <authorList>
            <person name="Callol A."/>
            <person name="Pajuelo D."/>
            <person name="Ebbesson L."/>
            <person name="Teles M."/>
            <person name="MacKenzie S."/>
            <person name="Amaro C."/>
        </authorList>
    </citation>
    <scope>NUCLEOTIDE SEQUENCE</scope>
</reference>
<reference evidence="1" key="1">
    <citation type="submission" date="2014-11" db="EMBL/GenBank/DDBJ databases">
        <authorList>
            <person name="Amaro Gonzalez C."/>
        </authorList>
    </citation>
    <scope>NUCLEOTIDE SEQUENCE</scope>
</reference>
<sequence length="45" mass="5582">MSILLAFKYYYLKKDTNKNETLREYLFNKTLPFIEYICKIFNHVN</sequence>
<organism evidence="1">
    <name type="scientific">Anguilla anguilla</name>
    <name type="common">European freshwater eel</name>
    <name type="synonym">Muraena anguilla</name>
    <dbReference type="NCBI Taxonomy" id="7936"/>
    <lineage>
        <taxon>Eukaryota</taxon>
        <taxon>Metazoa</taxon>
        <taxon>Chordata</taxon>
        <taxon>Craniata</taxon>
        <taxon>Vertebrata</taxon>
        <taxon>Euteleostomi</taxon>
        <taxon>Actinopterygii</taxon>
        <taxon>Neopterygii</taxon>
        <taxon>Teleostei</taxon>
        <taxon>Anguilliformes</taxon>
        <taxon>Anguillidae</taxon>
        <taxon>Anguilla</taxon>
    </lineage>
</organism>
<name>A0A0E9QK76_ANGAN</name>
<accession>A0A0E9QK76</accession>
<dbReference type="AlphaFoldDB" id="A0A0E9QK76"/>
<protein>
    <submittedName>
        <fullName evidence="1">Uncharacterized protein</fullName>
    </submittedName>
</protein>